<sequence length="215" mass="23445">MTDDRIGRARLHYERAVFGGDADALDAADRDLDAVEADLALARGRIVHARYLADRTEDPDELPLFERAVRLYQRLADPRGEAEALFWVGTFHQVVRQDFETAQPALLRAADLAARAGDRLTLSYALRHLGIAEHRAGRLDTARERLAESTRLRREIGFPAGVAANLIGLAHLAAAGGDRSGALALLDEAATLAETAEAYGILRWVREARGEIASG</sequence>
<reference evidence="1 2" key="1">
    <citation type="submission" date="2021-01" db="EMBL/GenBank/DDBJ databases">
        <title>Whole genome shotgun sequence of Plantactinospora mayteni NBRC 109088.</title>
        <authorList>
            <person name="Komaki H."/>
            <person name="Tamura T."/>
        </authorList>
    </citation>
    <scope>NUCLEOTIDE SEQUENCE [LARGE SCALE GENOMIC DNA]</scope>
    <source>
        <strain evidence="1 2">NBRC 109088</strain>
    </source>
</reference>
<dbReference type="SUPFAM" id="SSF48452">
    <property type="entry name" value="TPR-like"/>
    <property type="match status" value="1"/>
</dbReference>
<dbReference type="RefSeq" id="WP_203861101.1">
    <property type="nucleotide sequence ID" value="NZ_BAAAZQ010000001.1"/>
</dbReference>
<proteinExistence type="predicted"/>
<protein>
    <recommendedName>
        <fullName evidence="3">Tetratricopeptide repeat protein</fullName>
    </recommendedName>
</protein>
<dbReference type="Proteomes" id="UP000621500">
    <property type="component" value="Unassembled WGS sequence"/>
</dbReference>
<evidence type="ECO:0008006" key="3">
    <source>
        <dbReference type="Google" id="ProtNLM"/>
    </source>
</evidence>
<dbReference type="InterPro" id="IPR011990">
    <property type="entry name" value="TPR-like_helical_dom_sf"/>
</dbReference>
<organism evidence="1 2">
    <name type="scientific">Plantactinospora mayteni</name>
    <dbReference type="NCBI Taxonomy" id="566021"/>
    <lineage>
        <taxon>Bacteria</taxon>
        <taxon>Bacillati</taxon>
        <taxon>Actinomycetota</taxon>
        <taxon>Actinomycetes</taxon>
        <taxon>Micromonosporales</taxon>
        <taxon>Micromonosporaceae</taxon>
        <taxon>Plantactinospora</taxon>
    </lineage>
</organism>
<evidence type="ECO:0000313" key="1">
    <source>
        <dbReference type="EMBL" id="GIG99739.1"/>
    </source>
</evidence>
<evidence type="ECO:0000313" key="2">
    <source>
        <dbReference type="Proteomes" id="UP000621500"/>
    </source>
</evidence>
<gene>
    <name evidence="1" type="ORF">Pma05_63120</name>
</gene>
<name>A0ABQ4EYQ5_9ACTN</name>
<dbReference type="EMBL" id="BONX01000047">
    <property type="protein sequence ID" value="GIG99739.1"/>
    <property type="molecule type" value="Genomic_DNA"/>
</dbReference>
<dbReference type="Gene3D" id="1.25.40.10">
    <property type="entry name" value="Tetratricopeptide repeat domain"/>
    <property type="match status" value="1"/>
</dbReference>
<accession>A0ABQ4EYQ5</accession>
<comment type="caution">
    <text evidence="1">The sequence shown here is derived from an EMBL/GenBank/DDBJ whole genome shotgun (WGS) entry which is preliminary data.</text>
</comment>
<keyword evidence="2" id="KW-1185">Reference proteome</keyword>